<name>A0AAN6TI92_9PEZI</name>
<reference evidence="1" key="1">
    <citation type="journal article" date="2023" name="Mol. Phylogenet. Evol.">
        <title>Genome-scale phylogeny and comparative genomics of the fungal order Sordariales.</title>
        <authorList>
            <person name="Hensen N."/>
            <person name="Bonometti L."/>
            <person name="Westerberg I."/>
            <person name="Brannstrom I.O."/>
            <person name="Guillou S."/>
            <person name="Cros-Aarteil S."/>
            <person name="Calhoun S."/>
            <person name="Haridas S."/>
            <person name="Kuo A."/>
            <person name="Mondo S."/>
            <person name="Pangilinan J."/>
            <person name="Riley R."/>
            <person name="LaButti K."/>
            <person name="Andreopoulos B."/>
            <person name="Lipzen A."/>
            <person name="Chen C."/>
            <person name="Yan M."/>
            <person name="Daum C."/>
            <person name="Ng V."/>
            <person name="Clum A."/>
            <person name="Steindorff A."/>
            <person name="Ohm R.A."/>
            <person name="Martin F."/>
            <person name="Silar P."/>
            <person name="Natvig D.O."/>
            <person name="Lalanne C."/>
            <person name="Gautier V."/>
            <person name="Ament-Velasquez S.L."/>
            <person name="Kruys A."/>
            <person name="Hutchinson M.I."/>
            <person name="Powell A.J."/>
            <person name="Barry K."/>
            <person name="Miller A.N."/>
            <person name="Grigoriev I.V."/>
            <person name="Debuchy R."/>
            <person name="Gladieux P."/>
            <person name="Hiltunen Thoren M."/>
            <person name="Johannesson H."/>
        </authorList>
    </citation>
    <scope>NUCLEOTIDE SEQUENCE</scope>
    <source>
        <strain evidence="1">CBS 508.74</strain>
    </source>
</reference>
<reference evidence="1" key="2">
    <citation type="submission" date="2023-05" db="EMBL/GenBank/DDBJ databases">
        <authorList>
            <consortium name="Lawrence Berkeley National Laboratory"/>
            <person name="Steindorff A."/>
            <person name="Hensen N."/>
            <person name="Bonometti L."/>
            <person name="Westerberg I."/>
            <person name="Brannstrom I.O."/>
            <person name="Guillou S."/>
            <person name="Cros-Aarteil S."/>
            <person name="Calhoun S."/>
            <person name="Haridas S."/>
            <person name="Kuo A."/>
            <person name="Mondo S."/>
            <person name="Pangilinan J."/>
            <person name="Riley R."/>
            <person name="Labutti K."/>
            <person name="Andreopoulos B."/>
            <person name="Lipzen A."/>
            <person name="Chen C."/>
            <person name="Yanf M."/>
            <person name="Daum C."/>
            <person name="Ng V."/>
            <person name="Clum A."/>
            <person name="Ohm R."/>
            <person name="Martin F."/>
            <person name="Silar P."/>
            <person name="Natvig D."/>
            <person name="Lalanne C."/>
            <person name="Gautier V."/>
            <person name="Ament-Velasquez S.L."/>
            <person name="Kruys A."/>
            <person name="Hutchinson M.I."/>
            <person name="Powell A.J."/>
            <person name="Barry K."/>
            <person name="Miller A.N."/>
            <person name="Grigoriev I.V."/>
            <person name="Debuchy R."/>
            <person name="Gladieux P."/>
            <person name="Thoren M.H."/>
            <person name="Johannesson H."/>
        </authorList>
    </citation>
    <scope>NUCLEOTIDE SEQUENCE</scope>
    <source>
        <strain evidence="1">CBS 508.74</strain>
    </source>
</reference>
<dbReference type="EMBL" id="MU853336">
    <property type="protein sequence ID" value="KAK4114904.1"/>
    <property type="molecule type" value="Genomic_DNA"/>
</dbReference>
<gene>
    <name evidence="1" type="ORF">N656DRAFT_555989</name>
</gene>
<protein>
    <submittedName>
        <fullName evidence="1">Uncharacterized protein</fullName>
    </submittedName>
</protein>
<dbReference type="RefSeq" id="XP_064672474.1">
    <property type="nucleotide sequence ID" value="XM_064810067.1"/>
</dbReference>
<dbReference type="AlphaFoldDB" id="A0AAN6TI92"/>
<evidence type="ECO:0000313" key="2">
    <source>
        <dbReference type="Proteomes" id="UP001302812"/>
    </source>
</evidence>
<dbReference type="Proteomes" id="UP001302812">
    <property type="component" value="Unassembled WGS sequence"/>
</dbReference>
<dbReference type="GeneID" id="89934191"/>
<sequence length="111" mass="11611">MDGKAEFSFEGIVAASTTNGLTSSASCDCCGHKPKSLCCDWADMARELRYVRTLVLGSCSAALGRSRTILLVTSQQIQGLQARSSVCDLPVLDRCRAGPGGACRGGVARVL</sequence>
<proteinExistence type="predicted"/>
<evidence type="ECO:0000313" key="1">
    <source>
        <dbReference type="EMBL" id="KAK4114904.1"/>
    </source>
</evidence>
<comment type="caution">
    <text evidence="1">The sequence shown here is derived from an EMBL/GenBank/DDBJ whole genome shotgun (WGS) entry which is preliminary data.</text>
</comment>
<organism evidence="1 2">
    <name type="scientific">Canariomyces notabilis</name>
    <dbReference type="NCBI Taxonomy" id="2074819"/>
    <lineage>
        <taxon>Eukaryota</taxon>
        <taxon>Fungi</taxon>
        <taxon>Dikarya</taxon>
        <taxon>Ascomycota</taxon>
        <taxon>Pezizomycotina</taxon>
        <taxon>Sordariomycetes</taxon>
        <taxon>Sordariomycetidae</taxon>
        <taxon>Sordariales</taxon>
        <taxon>Chaetomiaceae</taxon>
        <taxon>Canariomyces</taxon>
    </lineage>
</organism>
<dbReference type="PROSITE" id="PS51257">
    <property type="entry name" value="PROKAR_LIPOPROTEIN"/>
    <property type="match status" value="1"/>
</dbReference>
<accession>A0AAN6TI92</accession>
<keyword evidence="2" id="KW-1185">Reference proteome</keyword>